<gene>
    <name evidence="5" type="ORF">Pan189_37010</name>
</gene>
<evidence type="ECO:0000259" key="4">
    <source>
        <dbReference type="SMART" id="SM00563"/>
    </source>
</evidence>
<dbReference type="Pfam" id="PF01553">
    <property type="entry name" value="Acyltransferase"/>
    <property type="match status" value="1"/>
</dbReference>
<feature type="domain" description="Phospholipid/glycerol acyltransferase" evidence="4">
    <location>
        <begin position="60"/>
        <end position="179"/>
    </location>
</feature>
<dbReference type="InterPro" id="IPR002123">
    <property type="entry name" value="Plipid/glycerol_acylTrfase"/>
</dbReference>
<dbReference type="KEGG" id="svp:Pan189_37010"/>
<dbReference type="RefSeq" id="WP_145365444.1">
    <property type="nucleotide sequence ID" value="NZ_CP036268.1"/>
</dbReference>
<sequence>MSTATARTSKAGRRPAACPRLNKTLCRLFLRYLRGYFPKHFHALRIQYENREAIPTSGPVVCFINHAGWWDPLTAFQYNRFLFPQRFAFAPIDATALERYPFLGKIGLFGIDAHSPRGAVQLLKTAGAIFERPDASLWITPQGRFCDPRERPIRFERGLGHLAKGTRGLTLIPVAIEYCHWNERLPELLVRVGDPVKSPTSDDGTTDLPLDTDAWTAELEHRLEATMDRLAVDAIARDKSRFEVVQAGRSGVSSLYDPVRRAIAWMKGKRYAAEHDVVLEGKT</sequence>
<keyword evidence="2" id="KW-0808">Transferase</keyword>
<keyword evidence="6" id="KW-1185">Reference proteome</keyword>
<dbReference type="PANTHER" id="PTHR10434">
    <property type="entry name" value="1-ACYL-SN-GLYCEROL-3-PHOSPHATE ACYLTRANSFERASE"/>
    <property type="match status" value="1"/>
</dbReference>
<protein>
    <recommendedName>
        <fullName evidence="4">Phospholipid/glycerol acyltransferase domain-containing protein</fullName>
    </recommendedName>
</protein>
<keyword evidence="3" id="KW-0012">Acyltransferase</keyword>
<accession>A0A517R627</accession>
<dbReference type="Proteomes" id="UP000317318">
    <property type="component" value="Chromosome"/>
</dbReference>
<dbReference type="SMART" id="SM00563">
    <property type="entry name" value="PlsC"/>
    <property type="match status" value="1"/>
</dbReference>
<dbReference type="PANTHER" id="PTHR10434:SF66">
    <property type="entry name" value="PHOSPHOLIPID_GLYCEROL ACYLTRANSFERASE DOMAIN-CONTAINING PROTEIN"/>
    <property type="match status" value="1"/>
</dbReference>
<reference evidence="5 6" key="1">
    <citation type="submission" date="2019-02" db="EMBL/GenBank/DDBJ databases">
        <title>Deep-cultivation of Planctomycetes and their phenomic and genomic characterization uncovers novel biology.</title>
        <authorList>
            <person name="Wiegand S."/>
            <person name="Jogler M."/>
            <person name="Boedeker C."/>
            <person name="Pinto D."/>
            <person name="Vollmers J."/>
            <person name="Rivas-Marin E."/>
            <person name="Kohn T."/>
            <person name="Peeters S.H."/>
            <person name="Heuer A."/>
            <person name="Rast P."/>
            <person name="Oberbeckmann S."/>
            <person name="Bunk B."/>
            <person name="Jeske O."/>
            <person name="Meyerdierks A."/>
            <person name="Storesund J.E."/>
            <person name="Kallscheuer N."/>
            <person name="Luecker S."/>
            <person name="Lage O.M."/>
            <person name="Pohl T."/>
            <person name="Merkel B.J."/>
            <person name="Hornburger P."/>
            <person name="Mueller R.-W."/>
            <person name="Bruemmer F."/>
            <person name="Labrenz M."/>
            <person name="Spormann A.M."/>
            <person name="Op den Camp H."/>
            <person name="Overmann J."/>
            <person name="Amann R."/>
            <person name="Jetten M.S.M."/>
            <person name="Mascher T."/>
            <person name="Medema M.H."/>
            <person name="Devos D.P."/>
            <person name="Kaster A.-K."/>
            <person name="Ovreas L."/>
            <person name="Rohde M."/>
            <person name="Galperin M.Y."/>
            <person name="Jogler C."/>
        </authorList>
    </citation>
    <scope>NUCLEOTIDE SEQUENCE [LARGE SCALE GENOMIC DNA]</scope>
    <source>
        <strain evidence="5 6">Pan189</strain>
    </source>
</reference>
<dbReference type="GO" id="GO:0006654">
    <property type="term" value="P:phosphatidic acid biosynthetic process"/>
    <property type="evidence" value="ECO:0007669"/>
    <property type="project" value="TreeGrafter"/>
</dbReference>
<evidence type="ECO:0000256" key="2">
    <source>
        <dbReference type="ARBA" id="ARBA00022679"/>
    </source>
</evidence>
<dbReference type="CDD" id="cd06551">
    <property type="entry name" value="LPLAT"/>
    <property type="match status" value="1"/>
</dbReference>
<dbReference type="EMBL" id="CP036268">
    <property type="protein sequence ID" value="QDT39295.1"/>
    <property type="molecule type" value="Genomic_DNA"/>
</dbReference>
<dbReference type="SUPFAM" id="SSF69593">
    <property type="entry name" value="Glycerol-3-phosphate (1)-acyltransferase"/>
    <property type="match status" value="1"/>
</dbReference>
<dbReference type="GO" id="GO:0003841">
    <property type="term" value="F:1-acylglycerol-3-phosphate O-acyltransferase activity"/>
    <property type="evidence" value="ECO:0007669"/>
    <property type="project" value="TreeGrafter"/>
</dbReference>
<dbReference type="AlphaFoldDB" id="A0A517R627"/>
<comment type="pathway">
    <text evidence="1">Lipid metabolism.</text>
</comment>
<dbReference type="OrthoDB" id="152799at2"/>
<evidence type="ECO:0000313" key="6">
    <source>
        <dbReference type="Proteomes" id="UP000317318"/>
    </source>
</evidence>
<evidence type="ECO:0000256" key="1">
    <source>
        <dbReference type="ARBA" id="ARBA00005189"/>
    </source>
</evidence>
<organism evidence="5 6">
    <name type="scientific">Stratiformator vulcanicus</name>
    <dbReference type="NCBI Taxonomy" id="2527980"/>
    <lineage>
        <taxon>Bacteria</taxon>
        <taxon>Pseudomonadati</taxon>
        <taxon>Planctomycetota</taxon>
        <taxon>Planctomycetia</taxon>
        <taxon>Planctomycetales</taxon>
        <taxon>Planctomycetaceae</taxon>
        <taxon>Stratiformator</taxon>
    </lineage>
</organism>
<proteinExistence type="predicted"/>
<name>A0A517R627_9PLAN</name>
<evidence type="ECO:0000256" key="3">
    <source>
        <dbReference type="ARBA" id="ARBA00023315"/>
    </source>
</evidence>
<evidence type="ECO:0000313" key="5">
    <source>
        <dbReference type="EMBL" id="QDT39295.1"/>
    </source>
</evidence>